<dbReference type="EMBL" id="JANSHE010000089">
    <property type="protein sequence ID" value="KAJ3017150.1"/>
    <property type="molecule type" value="Genomic_DNA"/>
</dbReference>
<proteinExistence type="predicted"/>
<sequence length="209" mass="23181">MEARTRKNYSAGLLHFTQFCDLENVSEDCHMPADKLLLAVFVAHYAGSVRHDTISGWLVGLAAWHALNGALWHGGKLLEYTKKGTKKLEPSPLPKRPPVTLEQMHALFASLSHSNSFNAAVFAVATAAFWGCHRLGELIILSCFGFDAEKHVAALVEIEVRTLPSRVRYAVFRIPWTKTMKRDGADIVLTANPDPTDPITAMMHHHSVN</sequence>
<protein>
    <submittedName>
        <fullName evidence="1">Uncharacterized protein</fullName>
    </submittedName>
</protein>
<name>A0ACC1Q8T9_9APHY</name>
<evidence type="ECO:0000313" key="2">
    <source>
        <dbReference type="Proteomes" id="UP001144978"/>
    </source>
</evidence>
<evidence type="ECO:0000313" key="1">
    <source>
        <dbReference type="EMBL" id="KAJ3017150.1"/>
    </source>
</evidence>
<accession>A0ACC1Q8T9</accession>
<keyword evidence="2" id="KW-1185">Reference proteome</keyword>
<dbReference type="Proteomes" id="UP001144978">
    <property type="component" value="Unassembled WGS sequence"/>
</dbReference>
<reference evidence="1" key="1">
    <citation type="submission" date="2022-08" db="EMBL/GenBank/DDBJ databases">
        <title>Genome Sequence of Pycnoporus sanguineus.</title>
        <authorList>
            <person name="Buettner E."/>
        </authorList>
    </citation>
    <scope>NUCLEOTIDE SEQUENCE</scope>
    <source>
        <strain evidence="1">CG-C14</strain>
    </source>
</reference>
<comment type="caution">
    <text evidence="1">The sequence shown here is derived from an EMBL/GenBank/DDBJ whole genome shotgun (WGS) entry which is preliminary data.</text>
</comment>
<organism evidence="1 2">
    <name type="scientific">Trametes sanguinea</name>
    <dbReference type="NCBI Taxonomy" id="158606"/>
    <lineage>
        <taxon>Eukaryota</taxon>
        <taxon>Fungi</taxon>
        <taxon>Dikarya</taxon>
        <taxon>Basidiomycota</taxon>
        <taxon>Agaricomycotina</taxon>
        <taxon>Agaricomycetes</taxon>
        <taxon>Polyporales</taxon>
        <taxon>Polyporaceae</taxon>
        <taxon>Trametes</taxon>
    </lineage>
</organism>
<gene>
    <name evidence="1" type="ORF">NUW54_g652</name>
</gene>